<dbReference type="EMBL" id="UIGY01000141">
    <property type="protein sequence ID" value="SUZ11752.1"/>
    <property type="molecule type" value="Genomic_DNA"/>
</dbReference>
<sequence>MKINSHALIVQLLIYAETIYAVRPYLCPNDYTVTPERIEEALKIRWDYFFAQDVIEDGVLYRRFPIKYFANDYGSPRMNIYSVVTDEQRNILRVEYNVRQDFYECKEI</sequence>
<feature type="signal peptide" evidence="1">
    <location>
        <begin position="1"/>
        <end position="21"/>
    </location>
</feature>
<name>A0A381LE32_BLUGR</name>
<dbReference type="AlphaFoldDB" id="A0A381LE32"/>
<accession>A0A381LE32</accession>
<proteinExistence type="predicted"/>
<evidence type="ECO:0000313" key="2">
    <source>
        <dbReference type="EMBL" id="SUZ11752.1"/>
    </source>
</evidence>
<feature type="chain" id="PRO_5016756312" evidence="1">
    <location>
        <begin position="22"/>
        <end position="108"/>
    </location>
</feature>
<protein>
    <submittedName>
        <fullName evidence="2">BgtE-20066</fullName>
    </submittedName>
</protein>
<keyword evidence="1" id="KW-0732">Signal</keyword>
<organism evidence="2">
    <name type="scientific">Blumeria graminis f. sp. tritici 96224</name>
    <dbReference type="NCBI Taxonomy" id="1268274"/>
    <lineage>
        <taxon>Eukaryota</taxon>
        <taxon>Fungi</taxon>
        <taxon>Dikarya</taxon>
        <taxon>Ascomycota</taxon>
        <taxon>Pezizomycotina</taxon>
        <taxon>Leotiomycetes</taxon>
        <taxon>Erysiphales</taxon>
        <taxon>Erysiphaceae</taxon>
        <taxon>Blumeria</taxon>
    </lineage>
</organism>
<gene>
    <name evidence="2" type="ORF">BGT96224V2_LOCUS4926</name>
</gene>
<evidence type="ECO:0000256" key="1">
    <source>
        <dbReference type="SAM" id="SignalP"/>
    </source>
</evidence>
<reference evidence="2" key="1">
    <citation type="submission" date="2018-07" db="EMBL/GenBank/DDBJ databases">
        <authorList>
            <person name="Quirk P.G."/>
            <person name="Krulwich T.A."/>
        </authorList>
    </citation>
    <scope>NUCLEOTIDE SEQUENCE</scope>
    <source>
        <strain evidence="2">96224</strain>
    </source>
</reference>